<dbReference type="AlphaFoldDB" id="A0A401HR16"/>
<keyword evidence="3 8" id="KW-0808">Transferase</keyword>
<dbReference type="Proteomes" id="UP000290527">
    <property type="component" value="Unassembled WGS sequence"/>
</dbReference>
<comment type="similarity">
    <text evidence="8 9">Belongs to the class I-like SAM-binding methyltransferase superfamily. Trm1 family.</text>
</comment>
<evidence type="ECO:0000256" key="9">
    <source>
        <dbReference type="PROSITE-ProRule" id="PRU00958"/>
    </source>
</evidence>
<dbReference type="PANTHER" id="PTHR10631">
    <property type="entry name" value="N 2 ,N 2 -DIMETHYLGUANOSINE TRNA METHYLTRANSFERASE"/>
    <property type="match status" value="1"/>
</dbReference>
<evidence type="ECO:0000256" key="7">
    <source>
        <dbReference type="ARBA" id="ARBA00039099"/>
    </source>
</evidence>
<sequence>MEETVVEGHVKIKVPRDRSISKKDKVFYNPRMEVCRDISVAVVQSFLNNYRREKFLVCDPLGGSGVRGIRYAKELINPSGTVEVVINDINPFAVELTRENVKINNLENIKIFNKDANILLSEHFRTFNLIDLDPFGSPNPYLDSAIRSCVTKDGIIAMTATDTAVLYGSYRKACIRNYDAIPLTGDKELAVRLLIGYVIRVAGKYDIALKPIFSHFTDHYIRTFLITERGAKRADEAMEKLGYIKIENGEKIIRSREEGYEKGFGGLFYLGEINNIDTVEGALKIAQERGYTEKSVKIFREIYRECMVGNVIGCYNLHRICSVIKEHVPPVKELIEMLKERGFKASRTHYDPNGIKTDGKITDVIECIREYNRKR</sequence>
<dbReference type="Pfam" id="PF02005">
    <property type="entry name" value="TRM"/>
    <property type="match status" value="1"/>
</dbReference>
<dbReference type="Gene3D" id="3.30.56.70">
    <property type="entry name" value="N2,N2-dimethylguanosine tRNA methyltransferase, C-terminal domain"/>
    <property type="match status" value="1"/>
</dbReference>
<evidence type="ECO:0000256" key="4">
    <source>
        <dbReference type="ARBA" id="ARBA00022691"/>
    </source>
</evidence>
<organism evidence="10 11">
    <name type="scientific">Methanofervidicoccus abyssi</name>
    <dbReference type="NCBI Taxonomy" id="2082189"/>
    <lineage>
        <taxon>Archaea</taxon>
        <taxon>Methanobacteriati</taxon>
        <taxon>Methanobacteriota</taxon>
        <taxon>Methanomada group</taxon>
        <taxon>Methanococci</taxon>
        <taxon>Methanococcales</taxon>
        <taxon>Methanofervidicoccus</taxon>
    </lineage>
</organism>
<dbReference type="EMBL" id="BFAX01000004">
    <property type="protein sequence ID" value="GBF36714.1"/>
    <property type="molecule type" value="Genomic_DNA"/>
</dbReference>
<comment type="catalytic activity">
    <reaction evidence="8">
        <text>guanosine(26) in tRNA + 2 S-adenosyl-L-methionine = N(2)-dimethylguanosine(26) in tRNA + 2 S-adenosyl-L-homocysteine + 2 H(+)</text>
        <dbReference type="Rhea" id="RHEA:43140"/>
        <dbReference type="Rhea" id="RHEA-COMP:10359"/>
        <dbReference type="Rhea" id="RHEA-COMP:10360"/>
        <dbReference type="ChEBI" id="CHEBI:15378"/>
        <dbReference type="ChEBI" id="CHEBI:57856"/>
        <dbReference type="ChEBI" id="CHEBI:59789"/>
        <dbReference type="ChEBI" id="CHEBI:74269"/>
        <dbReference type="ChEBI" id="CHEBI:74513"/>
        <dbReference type="EC" id="2.1.1.216"/>
    </reaction>
</comment>
<dbReference type="InterPro" id="IPR002905">
    <property type="entry name" value="Trm1"/>
</dbReference>
<feature type="binding site" evidence="8">
    <location>
        <position position="115"/>
    </location>
    <ligand>
        <name>S-adenosyl-L-methionine</name>
        <dbReference type="ChEBI" id="CHEBI:59789"/>
    </ligand>
</feature>
<dbReference type="GO" id="GO:0000049">
    <property type="term" value="F:tRNA binding"/>
    <property type="evidence" value="ECO:0007669"/>
    <property type="project" value="UniProtKB-UniRule"/>
</dbReference>
<evidence type="ECO:0000256" key="3">
    <source>
        <dbReference type="ARBA" id="ARBA00022679"/>
    </source>
</evidence>
<evidence type="ECO:0000256" key="1">
    <source>
        <dbReference type="ARBA" id="ARBA00022555"/>
    </source>
</evidence>
<dbReference type="PANTHER" id="PTHR10631:SF3">
    <property type="entry name" value="TRNA (GUANINE(26)-N(2))-DIMETHYLTRANSFERASE"/>
    <property type="match status" value="1"/>
</dbReference>
<comment type="caution">
    <text evidence="10">The sequence shown here is derived from an EMBL/GenBank/DDBJ whole genome shotgun (WGS) entry which is preliminary data.</text>
</comment>
<keyword evidence="4 8" id="KW-0949">S-adenosyl-L-methionine</keyword>
<keyword evidence="6 8" id="KW-0694">RNA-binding</keyword>
<dbReference type="InterPro" id="IPR042296">
    <property type="entry name" value="tRNA_met_Trm1_C"/>
</dbReference>
<keyword evidence="5 8" id="KW-0819">tRNA processing</keyword>
<dbReference type="InterPro" id="IPR022923">
    <property type="entry name" value="TRM1_arc_bac"/>
</dbReference>
<comment type="caution">
    <text evidence="8">Lacks conserved residue(s) required for the propagation of feature annotation.</text>
</comment>
<accession>A0A401HR16</accession>
<dbReference type="GO" id="GO:0002940">
    <property type="term" value="P:tRNA N2-guanine methylation"/>
    <property type="evidence" value="ECO:0007669"/>
    <property type="project" value="TreeGrafter"/>
</dbReference>
<evidence type="ECO:0000313" key="11">
    <source>
        <dbReference type="Proteomes" id="UP000290527"/>
    </source>
</evidence>
<dbReference type="EC" id="2.1.1.216" evidence="7 8"/>
<protein>
    <recommendedName>
        <fullName evidence="7 8">tRNA (guanine(26)-N(2))-dimethyltransferase</fullName>
        <ecNumber evidence="7 8">2.1.1.216</ecNumber>
    </recommendedName>
    <alternativeName>
        <fullName evidence="8">tRNA 2,2-dimethylguanosine-26 methyltransferase</fullName>
    </alternativeName>
    <alternativeName>
        <fullName evidence="8">tRNA(guanine-26,N(2)-N(2)) methyltransferase</fullName>
    </alternativeName>
    <alternativeName>
        <fullName evidence="8">tRNA(m(2,2)G26)dimethyltransferase</fullName>
    </alternativeName>
</protein>
<keyword evidence="1 8" id="KW-0820">tRNA-binding</keyword>
<dbReference type="OrthoDB" id="372177at2157"/>
<name>A0A401HR16_9EURY</name>
<dbReference type="RefSeq" id="WP_131007552.1">
    <property type="nucleotide sequence ID" value="NZ_BFAX01000004.1"/>
</dbReference>
<reference evidence="10 11" key="1">
    <citation type="journal article" date="2019" name="Int. J. Syst. Evol. Microbiol.">
        <title>Methanofervidicoccus abyssi gen. nov., sp. nov., a hydrogenotrophic methanogen, isolated from a hydrothermal vent chimney in the Mid-Cayman Spreading Center, the Caribbean Sea.</title>
        <authorList>
            <person name="Sakai S."/>
            <person name="Takaki Y."/>
            <person name="Miyazaki M."/>
            <person name="Ogawara M."/>
            <person name="Yanagawa K."/>
            <person name="Miyazaki J."/>
            <person name="Takai K."/>
        </authorList>
    </citation>
    <scope>NUCLEOTIDE SEQUENCE [LARGE SCALE GENOMIC DNA]</scope>
    <source>
        <strain evidence="10 11">HHB</strain>
    </source>
</reference>
<evidence type="ECO:0000256" key="5">
    <source>
        <dbReference type="ARBA" id="ARBA00022694"/>
    </source>
</evidence>
<comment type="function">
    <text evidence="8">Dimethylates a single guanine residue at position 26 of a number of tRNAs using S-adenosyl-L-methionine as donor of the methyl groups.</text>
</comment>
<evidence type="ECO:0000256" key="2">
    <source>
        <dbReference type="ARBA" id="ARBA00022603"/>
    </source>
</evidence>
<dbReference type="CDD" id="cd02440">
    <property type="entry name" value="AdoMet_MTases"/>
    <property type="match status" value="1"/>
</dbReference>
<feature type="binding site" evidence="8">
    <location>
        <position position="116"/>
    </location>
    <ligand>
        <name>S-adenosyl-L-methionine</name>
        <dbReference type="ChEBI" id="CHEBI:59789"/>
    </ligand>
</feature>
<dbReference type="Gene3D" id="3.40.50.150">
    <property type="entry name" value="Vaccinia Virus protein VP39"/>
    <property type="match status" value="1"/>
</dbReference>
<feature type="binding site" evidence="8">
    <location>
        <position position="67"/>
    </location>
    <ligand>
        <name>S-adenosyl-L-methionine</name>
        <dbReference type="ChEBI" id="CHEBI:59789"/>
    </ligand>
</feature>
<evidence type="ECO:0000256" key="8">
    <source>
        <dbReference type="HAMAP-Rule" id="MF_00290"/>
    </source>
</evidence>
<dbReference type="HAMAP" id="MF_00290">
    <property type="entry name" value="tRNA_dimethyltr_TRM1"/>
    <property type="match status" value="1"/>
</dbReference>
<dbReference type="PROSITE" id="PS51626">
    <property type="entry name" value="SAM_MT_TRM1"/>
    <property type="match status" value="1"/>
</dbReference>
<evidence type="ECO:0000313" key="10">
    <source>
        <dbReference type="EMBL" id="GBF36714.1"/>
    </source>
</evidence>
<dbReference type="InterPro" id="IPR029063">
    <property type="entry name" value="SAM-dependent_MTases_sf"/>
</dbReference>
<dbReference type="GO" id="GO:0160104">
    <property type="term" value="F:tRNA (guanine(26)-N2)-dimethyltransferase activity"/>
    <property type="evidence" value="ECO:0007669"/>
    <property type="project" value="UniProtKB-UniRule"/>
</dbReference>
<keyword evidence="11" id="KW-1185">Reference proteome</keyword>
<proteinExistence type="inferred from homology"/>
<feature type="binding site" evidence="8">
    <location>
        <position position="88"/>
    </location>
    <ligand>
        <name>S-adenosyl-L-methionine</name>
        <dbReference type="ChEBI" id="CHEBI:59789"/>
    </ligand>
</feature>
<gene>
    <name evidence="8" type="primary">trm1</name>
    <name evidence="10" type="ORF">MHHB_P0944</name>
</gene>
<dbReference type="SUPFAM" id="SSF53335">
    <property type="entry name" value="S-adenosyl-L-methionine-dependent methyltransferases"/>
    <property type="match status" value="1"/>
</dbReference>
<keyword evidence="2 8" id="KW-0489">Methyltransferase</keyword>
<evidence type="ECO:0000256" key="6">
    <source>
        <dbReference type="ARBA" id="ARBA00022884"/>
    </source>
</evidence>
<feature type="binding site" evidence="8">
    <location>
        <position position="36"/>
    </location>
    <ligand>
        <name>S-adenosyl-L-methionine</name>
        <dbReference type="ChEBI" id="CHEBI:59789"/>
    </ligand>
</feature>
<dbReference type="NCBIfam" id="TIGR00308">
    <property type="entry name" value="TRM1"/>
    <property type="match status" value="1"/>
</dbReference>